<accession>A0A1M6X1F5</accession>
<dbReference type="RefSeq" id="WP_072716267.1">
    <property type="nucleotide sequence ID" value="NZ_FRAU01000010.1"/>
</dbReference>
<evidence type="ECO:0000256" key="7">
    <source>
        <dbReference type="RuleBase" id="RU003934"/>
    </source>
</evidence>
<name>A0A1M6X1F5_9BACT</name>
<protein>
    <recommendedName>
        <fullName evidence="6">Large ribosomal subunit protein uL23</fullName>
    </recommendedName>
</protein>
<comment type="subunit">
    <text evidence="6">Part of the 50S ribosomal subunit. Contacts protein L29, and trigger factor when it is bound to the ribosome.</text>
</comment>
<keyword evidence="9" id="KW-1185">Reference proteome</keyword>
<reference evidence="9" key="1">
    <citation type="submission" date="2016-11" db="EMBL/GenBank/DDBJ databases">
        <authorList>
            <person name="Varghese N."/>
            <person name="Submissions S."/>
        </authorList>
    </citation>
    <scope>NUCLEOTIDE SEQUENCE [LARGE SCALE GENOMIC DNA]</scope>
    <source>
        <strain evidence="9">DSM 22212</strain>
    </source>
</reference>
<evidence type="ECO:0000256" key="4">
    <source>
        <dbReference type="ARBA" id="ARBA00022980"/>
    </source>
</evidence>
<dbReference type="InterPro" id="IPR001014">
    <property type="entry name" value="Ribosomal_uL23_CS"/>
</dbReference>
<keyword evidence="5 6" id="KW-0687">Ribonucleoprotein</keyword>
<evidence type="ECO:0000256" key="6">
    <source>
        <dbReference type="HAMAP-Rule" id="MF_01369"/>
    </source>
</evidence>
<dbReference type="GO" id="GO:0006412">
    <property type="term" value="P:translation"/>
    <property type="evidence" value="ECO:0007669"/>
    <property type="project" value="UniProtKB-UniRule"/>
</dbReference>
<dbReference type="EMBL" id="FRAU01000010">
    <property type="protein sequence ID" value="SHK99679.1"/>
    <property type="molecule type" value="Genomic_DNA"/>
</dbReference>
<dbReference type="Gene3D" id="3.30.70.330">
    <property type="match status" value="1"/>
</dbReference>
<dbReference type="Proteomes" id="UP000185812">
    <property type="component" value="Unassembled WGS sequence"/>
</dbReference>
<evidence type="ECO:0000256" key="1">
    <source>
        <dbReference type="ARBA" id="ARBA00006700"/>
    </source>
</evidence>
<organism evidence="8 9">
    <name type="scientific">Rhodothermus profundi</name>
    <dbReference type="NCBI Taxonomy" id="633813"/>
    <lineage>
        <taxon>Bacteria</taxon>
        <taxon>Pseudomonadati</taxon>
        <taxon>Rhodothermota</taxon>
        <taxon>Rhodothermia</taxon>
        <taxon>Rhodothermales</taxon>
        <taxon>Rhodothermaceae</taxon>
        <taxon>Rhodothermus</taxon>
    </lineage>
</organism>
<dbReference type="STRING" id="633813.SAMN04488087_2460"/>
<dbReference type="PANTHER" id="PTHR11620">
    <property type="entry name" value="60S RIBOSOMAL PROTEIN L23A"/>
    <property type="match status" value="1"/>
</dbReference>
<dbReference type="GO" id="GO:0005840">
    <property type="term" value="C:ribosome"/>
    <property type="evidence" value="ECO:0007669"/>
    <property type="project" value="UniProtKB-KW"/>
</dbReference>
<evidence type="ECO:0000256" key="3">
    <source>
        <dbReference type="ARBA" id="ARBA00022884"/>
    </source>
</evidence>
<dbReference type="InterPro" id="IPR012678">
    <property type="entry name" value="Ribosomal_uL23/eL15/eS24_sf"/>
</dbReference>
<dbReference type="AlphaFoldDB" id="A0A1M6X1F5"/>
<dbReference type="HAMAP" id="MF_01369_B">
    <property type="entry name" value="Ribosomal_uL23_B"/>
    <property type="match status" value="1"/>
</dbReference>
<comment type="function">
    <text evidence="6">One of the early assembly proteins it binds 23S rRNA. One of the proteins that surrounds the polypeptide exit tunnel on the outside of the ribosome. Forms the main docking site for trigger factor binding to the ribosome.</text>
</comment>
<sequence length="100" mass="11579">MSKHPILIRPLVTEKLSQQMEEGRYAFIVAKDANKIEIRKAVEEMYPGVKVKKVRTMIMPGKRRRQFTRRGVAEGRTSAYKKAIVTLTPDSPRIDFFENV</sequence>
<evidence type="ECO:0000313" key="9">
    <source>
        <dbReference type="Proteomes" id="UP000185812"/>
    </source>
</evidence>
<keyword evidence="2 6" id="KW-0699">rRNA-binding</keyword>
<evidence type="ECO:0000256" key="2">
    <source>
        <dbReference type="ARBA" id="ARBA00022730"/>
    </source>
</evidence>
<dbReference type="GO" id="GO:1990904">
    <property type="term" value="C:ribonucleoprotein complex"/>
    <property type="evidence" value="ECO:0007669"/>
    <property type="project" value="UniProtKB-KW"/>
</dbReference>
<evidence type="ECO:0000256" key="5">
    <source>
        <dbReference type="ARBA" id="ARBA00023274"/>
    </source>
</evidence>
<dbReference type="OrthoDB" id="9797862at2"/>
<dbReference type="GO" id="GO:0019843">
    <property type="term" value="F:rRNA binding"/>
    <property type="evidence" value="ECO:0007669"/>
    <property type="project" value="UniProtKB-UniRule"/>
</dbReference>
<dbReference type="InterPro" id="IPR012677">
    <property type="entry name" value="Nucleotide-bd_a/b_plait_sf"/>
</dbReference>
<dbReference type="SUPFAM" id="SSF54189">
    <property type="entry name" value="Ribosomal proteins S24e, L23 and L15e"/>
    <property type="match status" value="1"/>
</dbReference>
<evidence type="ECO:0000313" key="8">
    <source>
        <dbReference type="EMBL" id="SHK99679.1"/>
    </source>
</evidence>
<dbReference type="GO" id="GO:0003735">
    <property type="term" value="F:structural constituent of ribosome"/>
    <property type="evidence" value="ECO:0007669"/>
    <property type="project" value="InterPro"/>
</dbReference>
<gene>
    <name evidence="6" type="primary">rplW</name>
    <name evidence="8" type="ORF">SAMN04488087_2460</name>
</gene>
<keyword evidence="4 6" id="KW-0689">Ribosomal protein</keyword>
<comment type="similarity">
    <text evidence="1 6 7">Belongs to the universal ribosomal protein uL23 family.</text>
</comment>
<proteinExistence type="inferred from homology"/>
<dbReference type="NCBIfam" id="NF004363">
    <property type="entry name" value="PRK05738.2-4"/>
    <property type="match status" value="1"/>
</dbReference>
<keyword evidence="3 6" id="KW-0694">RNA-binding</keyword>
<dbReference type="Pfam" id="PF00276">
    <property type="entry name" value="Ribosomal_L23"/>
    <property type="match status" value="1"/>
</dbReference>
<dbReference type="PROSITE" id="PS00050">
    <property type="entry name" value="RIBOSOMAL_L23"/>
    <property type="match status" value="1"/>
</dbReference>
<dbReference type="InterPro" id="IPR013025">
    <property type="entry name" value="Ribosomal_uL23-like"/>
</dbReference>